<organism evidence="1 2">
    <name type="scientific">Candidatus Electrothrix aarhusensis</name>
    <dbReference type="NCBI Taxonomy" id="1859131"/>
    <lineage>
        <taxon>Bacteria</taxon>
        <taxon>Pseudomonadati</taxon>
        <taxon>Thermodesulfobacteriota</taxon>
        <taxon>Desulfobulbia</taxon>
        <taxon>Desulfobulbales</taxon>
        <taxon>Desulfobulbaceae</taxon>
        <taxon>Candidatus Electrothrix</taxon>
    </lineage>
</organism>
<gene>
    <name evidence="1" type="ORF">H206_05502</name>
</gene>
<dbReference type="Proteomes" id="UP000287853">
    <property type="component" value="Unassembled WGS sequence"/>
</dbReference>
<accession>A0A444J483</accession>
<name>A0A444J483_9BACT</name>
<dbReference type="EMBL" id="MTKO01000016">
    <property type="protein sequence ID" value="RWX47892.1"/>
    <property type="molecule type" value="Genomic_DNA"/>
</dbReference>
<reference evidence="1 2" key="1">
    <citation type="submission" date="2017-01" db="EMBL/GenBank/DDBJ databases">
        <title>The cable genome- insights into the physiology and evolution of filamentous bacteria capable of sulfide oxidation via long distance electron transfer.</title>
        <authorList>
            <person name="Schreiber L."/>
            <person name="Bjerg J.T."/>
            <person name="Boggild A."/>
            <person name="Van De Vossenberg J."/>
            <person name="Meysman F."/>
            <person name="Nielsen L.P."/>
            <person name="Schramm A."/>
            <person name="Kjeldsen K.U."/>
        </authorList>
    </citation>
    <scope>NUCLEOTIDE SEQUENCE [LARGE SCALE GENOMIC DNA]</scope>
    <source>
        <strain evidence="1">MCF</strain>
    </source>
</reference>
<dbReference type="AlphaFoldDB" id="A0A444J483"/>
<evidence type="ECO:0000313" key="1">
    <source>
        <dbReference type="EMBL" id="RWX47892.1"/>
    </source>
</evidence>
<evidence type="ECO:0000313" key="2">
    <source>
        <dbReference type="Proteomes" id="UP000287853"/>
    </source>
</evidence>
<sequence>MLGHFDRIQHPIHNPYCCVKPKASCADLPAISRKLAYFLPTQFDQSRSFFKKKSKFHIIFDELIPILLLQLQ</sequence>
<proteinExistence type="predicted"/>
<protein>
    <submittedName>
        <fullName evidence="1">Uncharacterized protein</fullName>
    </submittedName>
</protein>
<keyword evidence="2" id="KW-1185">Reference proteome</keyword>
<comment type="caution">
    <text evidence="1">The sequence shown here is derived from an EMBL/GenBank/DDBJ whole genome shotgun (WGS) entry which is preliminary data.</text>
</comment>